<sequence>MTLQRHLLVAAALGLLPGSLLAAQNVLNEPSPPPNGPTLRSEVAPPGYTVTGHVFCGDTQKPARFAEVALVPTHTEGGSGFVRNSVGRTDLEGAFSIGDVPPGQYYVTAQLTGYVNKNSDVQNAVRQGGDALRLLSGIPEIHVAAGGANAELSLQRGGVMTGSVQWDDGTPAAGVFVSVQAPNPASSGSPTSLQQGPDRGIVFLSTGAQTDDRGHFRISGIAPGAYTLRVNLQATIPVRGSPQEFTPTTIVNIYAPNKFRRSDAAIFKVAAGEERADVTVTMALASLHSVAGTISSTGANVHSGSVSMVDQTDSSMARHSMINVDGSFVLPYMPPGNYTLRVNASSNLPRGRGQGLQSDEPEIRFQLLEKPVNVTDSDVTSLNLSVMPVTGTLAQ</sequence>
<dbReference type="Proteomes" id="UP000569005">
    <property type="component" value="Unassembled WGS sequence"/>
</dbReference>
<accession>A0ACC5P4G0</accession>
<protein>
    <submittedName>
        <fullName evidence="1">Uncharacterized protein</fullName>
    </submittedName>
</protein>
<evidence type="ECO:0000313" key="1">
    <source>
        <dbReference type="EMBL" id="MBB5341723.1"/>
    </source>
</evidence>
<comment type="caution">
    <text evidence="1">The sequence shown here is derived from an EMBL/GenBank/DDBJ whole genome shotgun (WGS) entry which is preliminary data.</text>
</comment>
<reference evidence="1" key="1">
    <citation type="submission" date="2020-08" db="EMBL/GenBank/DDBJ databases">
        <title>Genomic Encyclopedia of Type Strains, Phase IV (KMG-V): Genome sequencing to study the core and pangenomes of soil and plant-associated prokaryotes.</title>
        <authorList>
            <person name="Whitman W."/>
        </authorList>
    </citation>
    <scope>NUCLEOTIDE SEQUENCE</scope>
    <source>
        <strain evidence="1">M8UP15</strain>
    </source>
</reference>
<organism evidence="1 2">
    <name type="scientific">Tunturiibacter gelidiferens</name>
    <dbReference type="NCBI Taxonomy" id="3069689"/>
    <lineage>
        <taxon>Bacteria</taxon>
        <taxon>Pseudomonadati</taxon>
        <taxon>Acidobacteriota</taxon>
        <taxon>Terriglobia</taxon>
        <taxon>Terriglobales</taxon>
        <taxon>Acidobacteriaceae</taxon>
        <taxon>Tunturiibacter</taxon>
    </lineage>
</organism>
<name>A0ACC5P4G0_9BACT</name>
<gene>
    <name evidence="1" type="ORF">HDF13_004104</name>
</gene>
<keyword evidence="2" id="KW-1185">Reference proteome</keyword>
<proteinExistence type="predicted"/>
<evidence type="ECO:0000313" key="2">
    <source>
        <dbReference type="Proteomes" id="UP000569005"/>
    </source>
</evidence>
<dbReference type="EMBL" id="JACHEA010000002">
    <property type="protein sequence ID" value="MBB5341723.1"/>
    <property type="molecule type" value="Genomic_DNA"/>
</dbReference>